<dbReference type="Pfam" id="PF09673">
    <property type="entry name" value="TrbC_Ftype"/>
    <property type="match status" value="1"/>
</dbReference>
<protein>
    <recommendedName>
        <fullName evidence="2">Type-F conjugative transfer system pilin assembly protein TrbC</fullName>
    </recommendedName>
</protein>
<sequence length="276" mass="31750">MLRVSVSLTFIFIVLLFVSVVSAEEGLKTIYVDTPNLCYKLDRVEDNKVYIVSTRDECTQIMGKIAVKISKDIKSVYIITNGVFWKEMKVEDDVTNKFQNLLPKKEDLEKASQYAKLKDKTDIHPIKEQEKQKEDKKQITIKKPEKEEYIFYLFSKSVPDITLESVFNQSKKLPNINFYGVLRGIDKTHSVFEKIKNIKGFEDITIKVNPLIFKAVGAQVVPAIVYAYCPPPDMFRSAECDYQYVVYGDISLAGALEVMGEHNIRLKELSEELHEL</sequence>
<dbReference type="AlphaFoldDB" id="A0A5J4L3L6"/>
<gene>
    <name evidence="1" type="ORF">A45J_2631</name>
</gene>
<evidence type="ECO:0000313" key="1">
    <source>
        <dbReference type="EMBL" id="GER94865.1"/>
    </source>
</evidence>
<dbReference type="InterPro" id="IPR019106">
    <property type="entry name" value="T4SS_TrbC"/>
</dbReference>
<comment type="caution">
    <text evidence="1">The sequence shown here is derived from an EMBL/GenBank/DDBJ whole genome shotgun (WGS) entry which is preliminary data.</text>
</comment>
<reference evidence="1" key="1">
    <citation type="submission" date="2019-10" db="EMBL/GenBank/DDBJ databases">
        <title>Metagenomic sequencing of thiosulfate-disproportionating enrichment culture.</title>
        <authorList>
            <person name="Umezawa K."/>
            <person name="Kojima H."/>
            <person name="Fukui M."/>
        </authorList>
    </citation>
    <scope>NUCLEOTIDE SEQUENCE</scope>
    <source>
        <strain evidence="1">45J</strain>
    </source>
</reference>
<organism evidence="1">
    <name type="scientific">hot springs metagenome</name>
    <dbReference type="NCBI Taxonomy" id="433727"/>
    <lineage>
        <taxon>unclassified sequences</taxon>
        <taxon>metagenomes</taxon>
        <taxon>ecological metagenomes</taxon>
    </lineage>
</organism>
<accession>A0A5J4L3L6</accession>
<evidence type="ECO:0008006" key="2">
    <source>
        <dbReference type="Google" id="ProtNLM"/>
    </source>
</evidence>
<name>A0A5J4L3L6_9ZZZZ</name>
<proteinExistence type="predicted"/>
<dbReference type="EMBL" id="BLAB01000001">
    <property type="protein sequence ID" value="GER94865.1"/>
    <property type="molecule type" value="Genomic_DNA"/>
</dbReference>